<protein>
    <recommendedName>
        <fullName evidence="1">Pectinesterase inhibitor domain-containing protein</fullName>
    </recommendedName>
</protein>
<dbReference type="Proteomes" id="UP001141806">
    <property type="component" value="Unassembled WGS sequence"/>
</dbReference>
<accession>A0A9Q0R425</accession>
<dbReference type="NCBIfam" id="TIGR01614">
    <property type="entry name" value="PME_inhib"/>
    <property type="match status" value="1"/>
</dbReference>
<keyword evidence="3" id="KW-1185">Reference proteome</keyword>
<dbReference type="EMBL" id="JAMYWD010000001">
    <property type="protein sequence ID" value="KAJ4982259.1"/>
    <property type="molecule type" value="Genomic_DNA"/>
</dbReference>
<reference evidence="2" key="1">
    <citation type="journal article" date="2023" name="Plant J.">
        <title>The genome of the king protea, Protea cynaroides.</title>
        <authorList>
            <person name="Chang J."/>
            <person name="Duong T.A."/>
            <person name="Schoeman C."/>
            <person name="Ma X."/>
            <person name="Roodt D."/>
            <person name="Barker N."/>
            <person name="Li Z."/>
            <person name="Van de Peer Y."/>
            <person name="Mizrachi E."/>
        </authorList>
    </citation>
    <scope>NUCLEOTIDE SEQUENCE</scope>
    <source>
        <tissue evidence="2">Young leaves</tissue>
    </source>
</reference>
<proteinExistence type="predicted"/>
<dbReference type="PANTHER" id="PTHR31707">
    <property type="entry name" value="PECTINESTERASE"/>
    <property type="match status" value="1"/>
</dbReference>
<dbReference type="Pfam" id="PF04043">
    <property type="entry name" value="PMEI"/>
    <property type="match status" value="1"/>
</dbReference>
<gene>
    <name evidence="2" type="ORF">NE237_033096</name>
</gene>
<dbReference type="CDD" id="cd15799">
    <property type="entry name" value="PMEI-like_4"/>
    <property type="match status" value="1"/>
</dbReference>
<name>A0A9Q0R425_9MAGN</name>
<sequence>MDAANHIRRRINDVHDQAALADCVELMNISIGRVKDSTVAIAGGSTESLADAHAWLSSVLTNHVTCLDGLNSGPAQSAMESHLQDVKAQAKTSLAMFVAISPSDEEALRPLHGKLPSWVTSRDRKLMEPLPKDLRLNANVVVAKDGSGKCKIFYGLN</sequence>
<dbReference type="OrthoDB" id="1728417at2759"/>
<dbReference type="AlphaFoldDB" id="A0A9Q0R425"/>
<evidence type="ECO:0000313" key="3">
    <source>
        <dbReference type="Proteomes" id="UP001141806"/>
    </source>
</evidence>
<dbReference type="SUPFAM" id="SSF101148">
    <property type="entry name" value="Plant invertase/pectin methylesterase inhibitor"/>
    <property type="match status" value="1"/>
</dbReference>
<evidence type="ECO:0000313" key="2">
    <source>
        <dbReference type="EMBL" id="KAJ4982259.1"/>
    </source>
</evidence>
<dbReference type="GO" id="GO:0004857">
    <property type="term" value="F:enzyme inhibitor activity"/>
    <property type="evidence" value="ECO:0007669"/>
    <property type="project" value="InterPro"/>
</dbReference>
<comment type="caution">
    <text evidence="2">The sequence shown here is derived from an EMBL/GenBank/DDBJ whole genome shotgun (WGS) entry which is preliminary data.</text>
</comment>
<feature type="domain" description="Pectinesterase inhibitor" evidence="1">
    <location>
        <begin position="6"/>
        <end position="96"/>
    </location>
</feature>
<evidence type="ECO:0000259" key="1">
    <source>
        <dbReference type="Pfam" id="PF04043"/>
    </source>
</evidence>
<dbReference type="Gene3D" id="1.20.140.40">
    <property type="entry name" value="Invertase/pectin methylesterase inhibitor family protein"/>
    <property type="match status" value="1"/>
</dbReference>
<dbReference type="InterPro" id="IPR035513">
    <property type="entry name" value="Invertase/methylesterase_inhib"/>
</dbReference>
<dbReference type="InterPro" id="IPR006501">
    <property type="entry name" value="Pectinesterase_inhib_dom"/>
</dbReference>
<organism evidence="2 3">
    <name type="scientific">Protea cynaroides</name>
    <dbReference type="NCBI Taxonomy" id="273540"/>
    <lineage>
        <taxon>Eukaryota</taxon>
        <taxon>Viridiplantae</taxon>
        <taxon>Streptophyta</taxon>
        <taxon>Embryophyta</taxon>
        <taxon>Tracheophyta</taxon>
        <taxon>Spermatophyta</taxon>
        <taxon>Magnoliopsida</taxon>
        <taxon>Proteales</taxon>
        <taxon>Proteaceae</taxon>
        <taxon>Protea</taxon>
    </lineage>
</organism>